<sequence length="771" mass="89586">MENPPSIENIDLIQNLSKQDLLKLFQSVLSKKDDDDNNNNNNPNPNNNKIISSSPEKSPSKPQVKEQINHTFQLPIDNIITKLNQIQNSVSLLGNHDKKLNLFYNSLISLSDNFINDLNLEKDKLNNEFIKSLETITKIFSITSKFKPIESINDSVLNPKIKNIIDNYLSNSFKNLDYYCSENLSMYDLNSLIEEDLIRLIPILSQQLLTFNKQLKKFYSLYDLIDDYNPNIIDESFLIKLPTKSDIKLFNEINQATDIKLILQTNFNQINPNLINQLNTQILNLNQFIIIKCNEIKNLIIKITNLNHELFIESDENYLKLSEYLNNYLIKIEQLWSILRPNSNEIQSFLKINKNLYLNSFKNFDNLLNELEIEKLNHIKEFIYDSREKIIEFWNLLMYDDESKKNFKDFYINDESKFNEKLLDSHTIQVDKLRNEVENLKPLLNLISNLNELIELKKDLDESSKNPSRLLKRNSFNILKQEEKSRNKLSKQFPLIINQLRSKIKEFEIINKRDFKLNGERYLDKLIEIEDFFIHSRRNNRSSSSSSSYNKLTSSSSIKRTKSNINKKNIKNVQTPLHSIIKKRNPDQMTNPFLSRDPTPLRNKNSSPTIPLTTLSIISSSSTSSPNKASILSTEPIILRGRSPVKNKLNLNASTLISNVKPIISPNFKKIPFRSPMTKINRNNQNNIPINIQTTKKLNSIPVEELSDSFLDYSDNDENINPNNNSKNNNIESQFKVNKENNQNPVTLSTIKNSLGDQTNHFNLSLDSETF</sequence>
<feature type="region of interest" description="Disordered" evidence="1">
    <location>
        <begin position="31"/>
        <end position="66"/>
    </location>
</feature>
<dbReference type="GO" id="GO:0005737">
    <property type="term" value="C:cytoplasm"/>
    <property type="evidence" value="ECO:0007669"/>
    <property type="project" value="TreeGrafter"/>
</dbReference>
<dbReference type="GO" id="GO:0051256">
    <property type="term" value="P:mitotic spindle midzone assembly"/>
    <property type="evidence" value="ECO:0007669"/>
    <property type="project" value="TreeGrafter"/>
</dbReference>
<dbReference type="Pfam" id="PF03999">
    <property type="entry name" value="MAP65_ASE1"/>
    <property type="match status" value="1"/>
</dbReference>
<gene>
    <name evidence="2" type="ORF">C6P40_002861</name>
</gene>
<dbReference type="AlphaFoldDB" id="A0A9P6WJ78"/>
<dbReference type="PANTHER" id="PTHR19321:SF41">
    <property type="entry name" value="FASCETTO-RELATED"/>
    <property type="match status" value="1"/>
</dbReference>
<proteinExistence type="predicted"/>
<evidence type="ECO:0000313" key="3">
    <source>
        <dbReference type="Proteomes" id="UP000697127"/>
    </source>
</evidence>
<feature type="compositionally biased region" description="Low complexity" evidence="1">
    <location>
        <begin position="541"/>
        <end position="567"/>
    </location>
</feature>
<dbReference type="GO" id="GO:1990023">
    <property type="term" value="C:mitotic spindle midzone"/>
    <property type="evidence" value="ECO:0007669"/>
    <property type="project" value="TreeGrafter"/>
</dbReference>
<accession>A0A9P6WJ78</accession>
<comment type="caution">
    <text evidence="2">The sequence shown here is derived from an EMBL/GenBank/DDBJ whole genome shotgun (WGS) entry which is preliminary data.</text>
</comment>
<dbReference type="Proteomes" id="UP000697127">
    <property type="component" value="Unassembled WGS sequence"/>
</dbReference>
<feature type="compositionally biased region" description="Low complexity" evidence="1">
    <location>
        <begin position="38"/>
        <end position="62"/>
    </location>
</feature>
<feature type="region of interest" description="Disordered" evidence="1">
    <location>
        <begin position="585"/>
        <end position="608"/>
    </location>
</feature>
<name>A0A9P6WJ78_9ASCO</name>
<evidence type="ECO:0000313" key="2">
    <source>
        <dbReference type="EMBL" id="KAG0687112.1"/>
    </source>
</evidence>
<evidence type="ECO:0008006" key="4">
    <source>
        <dbReference type="Google" id="ProtNLM"/>
    </source>
</evidence>
<reference evidence="2" key="1">
    <citation type="submission" date="2020-11" db="EMBL/GenBank/DDBJ databases">
        <title>Kefir isolates.</title>
        <authorList>
            <person name="Marcisauskas S."/>
            <person name="Kim Y."/>
            <person name="Blasche S."/>
        </authorList>
    </citation>
    <scope>NUCLEOTIDE SEQUENCE</scope>
    <source>
        <strain evidence="2">Olga-1</strain>
    </source>
</reference>
<dbReference type="GO" id="GO:0008017">
    <property type="term" value="F:microtubule binding"/>
    <property type="evidence" value="ECO:0007669"/>
    <property type="project" value="InterPro"/>
</dbReference>
<protein>
    <recommendedName>
        <fullName evidence="4">Anaphase spindle elongation protein</fullName>
    </recommendedName>
</protein>
<dbReference type="PANTHER" id="PTHR19321">
    <property type="entry name" value="PROTEIN REGULATOR OF CYTOKINESIS 1 PRC1-RELATED"/>
    <property type="match status" value="1"/>
</dbReference>
<dbReference type="EMBL" id="PUHW01000312">
    <property type="protein sequence ID" value="KAG0687112.1"/>
    <property type="molecule type" value="Genomic_DNA"/>
</dbReference>
<organism evidence="2 3">
    <name type="scientific">Pichia californica</name>
    <dbReference type="NCBI Taxonomy" id="460514"/>
    <lineage>
        <taxon>Eukaryota</taxon>
        <taxon>Fungi</taxon>
        <taxon>Dikarya</taxon>
        <taxon>Ascomycota</taxon>
        <taxon>Saccharomycotina</taxon>
        <taxon>Pichiomycetes</taxon>
        <taxon>Pichiales</taxon>
        <taxon>Pichiaceae</taxon>
        <taxon>Pichia</taxon>
    </lineage>
</organism>
<evidence type="ECO:0000256" key="1">
    <source>
        <dbReference type="SAM" id="MobiDB-lite"/>
    </source>
</evidence>
<dbReference type="Gene3D" id="1.20.58.1520">
    <property type="match status" value="1"/>
</dbReference>
<keyword evidence="3" id="KW-1185">Reference proteome</keyword>
<feature type="region of interest" description="Disordered" evidence="1">
    <location>
        <begin position="539"/>
        <end position="567"/>
    </location>
</feature>
<dbReference type="InterPro" id="IPR007145">
    <property type="entry name" value="MAP65_Ase1_PRC1"/>
</dbReference>